<keyword evidence="3" id="KW-1185">Reference proteome</keyword>
<sequence>MSSLSPCAESYVCHVTDKPKGQPQRLPGYPQEEHNANLNTSKTEILSYLSVSSHAPASELKGSGVENASTNGSGSSGEAPAVSILGTEGMTPVATSEPAVRTTMTTEALLVFPPQPLPAEEQVPPVYAEAEEAGGKAAERVTHMSAEELSSSDRGGMAAPVKPFTGATTSSERISAVEGGSPGIPVAPCCSSDPTQGPAVSNSLAEAASRLTERENDRSRVLLGPISNAYVRGYTLSQTASSSSPRSPPAHLVVHRCTPERSTGPMWGTTPVSPPGAVQCEKLVHLPVGSKKKYELLSGSSRTTPRGATSSVPALIFTSRSMPASTHAPIVSSMTGSTTAMVVVPTEASLQAAHPSEDTMKDLVSHLDRHSFGFHLREMFQRADFAGMHCEVRRGVRESTALQEYRRLFRVLAKNKDSMSVEDLHELLLIFTPCGVSLREGADFLWENCGGKSSLTFRDFLQYGPALRARLQDYEVFERLPIQQKLITTHARVLPGVSPSTANPARLQLLRVAEQQVQGQLPRHTRPLRLYEEIFLVDYQQRLHDAALIPASDVPPQRLKSDYAHEYGQQQYTRALPPLPQLSVPVLMKEDMVWCHTEAVCSPDSDASEAARHAAAVEKPATVLHGKSEHQAVSRNNRLADATKAPGKAGNRTASKKKNGQGRERVCAASSMGAGATYGDSSRQTGLVLERSAVVVQQQPRPQEQKKMGRFVEEEYWERRIMDDHLITQLQSMYRTP</sequence>
<dbReference type="RefSeq" id="XP_010701277.1">
    <property type="nucleotide sequence ID" value="XM_010702975.1"/>
</dbReference>
<protein>
    <submittedName>
        <fullName evidence="2">Uncharacterized protein</fullName>
    </submittedName>
</protein>
<dbReference type="GeneID" id="22577307"/>
<feature type="region of interest" description="Disordered" evidence="1">
    <location>
        <begin position="627"/>
        <end position="666"/>
    </location>
</feature>
<dbReference type="EMBL" id="CP009399">
    <property type="protein sequence ID" value="AIO00477.1"/>
    <property type="molecule type" value="Genomic_DNA"/>
</dbReference>
<dbReference type="OrthoDB" id="267890at2759"/>
<gene>
    <name evidence="2" type="ORF">LPMP_302540</name>
</gene>
<dbReference type="eggNOG" id="ENOG502SAZ3">
    <property type="taxonomic scope" value="Eukaryota"/>
</dbReference>
<dbReference type="KEGG" id="lpan:LPMP_302540"/>
<organism evidence="2 3">
    <name type="scientific">Leishmania panamensis</name>
    <dbReference type="NCBI Taxonomy" id="5679"/>
    <lineage>
        <taxon>Eukaryota</taxon>
        <taxon>Discoba</taxon>
        <taxon>Euglenozoa</taxon>
        <taxon>Kinetoplastea</taxon>
        <taxon>Metakinetoplastina</taxon>
        <taxon>Trypanosomatida</taxon>
        <taxon>Trypanosomatidae</taxon>
        <taxon>Leishmaniinae</taxon>
        <taxon>Leishmania</taxon>
        <taxon>Leishmania guyanensis species complex</taxon>
    </lineage>
</organism>
<evidence type="ECO:0000313" key="3">
    <source>
        <dbReference type="Proteomes" id="UP000063063"/>
    </source>
</evidence>
<proteinExistence type="predicted"/>
<dbReference type="Proteomes" id="UP000063063">
    <property type="component" value="Chromosome 30"/>
</dbReference>
<evidence type="ECO:0000313" key="2">
    <source>
        <dbReference type="EMBL" id="AIO00477.1"/>
    </source>
</evidence>
<dbReference type="AlphaFoldDB" id="A0A088SF87"/>
<feature type="region of interest" description="Disordered" evidence="1">
    <location>
        <begin position="58"/>
        <end position="92"/>
    </location>
</feature>
<dbReference type="VEuPathDB" id="TriTrypDB:LPMP_302540"/>
<reference evidence="2 3" key="1">
    <citation type="journal article" date="2015" name="Sci. Rep.">
        <title>The genome of Leishmania panamensis: insights into genomics of the L. (Viannia) subgenus.</title>
        <authorList>
            <person name="Llanes A."/>
            <person name="Restrepo C.M."/>
            <person name="Vecchio G.D."/>
            <person name="Anguizola F.J."/>
            <person name="Lleonart R."/>
        </authorList>
    </citation>
    <scope>NUCLEOTIDE SEQUENCE [LARGE SCALE GENOMIC DNA]</scope>
    <source>
        <strain evidence="2 3">MHOM/PA/94/PSC-1</strain>
    </source>
</reference>
<accession>A0A088SF87</accession>
<dbReference type="VEuPathDB" id="TriTrypDB:LPAL13_300030100"/>
<evidence type="ECO:0000256" key="1">
    <source>
        <dbReference type="SAM" id="MobiDB-lite"/>
    </source>
</evidence>
<name>A0A088SF87_LEIPA</name>